<sequence>MAAAPVKSQPLHNFSLPPFKWAHTKPPTSSCTEKEKEVITKATSYSKKETTNKSQRLSRGFAEGGQVERKEKRKVWISLSREEIEEDVYALTGGKPARKPKKWPKNVQKTLDNLFPGMYLVGVAADSYRVHDGQEYGANYLIVSYAGGRLDAGIEVRNNVFWFLG</sequence>
<dbReference type="Proteomes" id="UP001634393">
    <property type="component" value="Unassembled WGS sequence"/>
</dbReference>
<dbReference type="InterPro" id="IPR012438">
    <property type="entry name" value="DUF1639"/>
</dbReference>
<evidence type="ECO:0000256" key="1">
    <source>
        <dbReference type="SAM" id="MobiDB-lite"/>
    </source>
</evidence>
<comment type="caution">
    <text evidence="2">The sequence shown here is derived from an EMBL/GenBank/DDBJ whole genome shotgun (WGS) entry which is preliminary data.</text>
</comment>
<protein>
    <submittedName>
        <fullName evidence="2">Uncharacterized protein</fullName>
    </submittedName>
</protein>
<dbReference type="PANTHER" id="PTHR33130">
    <property type="entry name" value="PUTATIVE (DUF1639)-RELATED"/>
    <property type="match status" value="1"/>
</dbReference>
<organism evidence="2 3">
    <name type="scientific">Penstemon smallii</name>
    <dbReference type="NCBI Taxonomy" id="265156"/>
    <lineage>
        <taxon>Eukaryota</taxon>
        <taxon>Viridiplantae</taxon>
        <taxon>Streptophyta</taxon>
        <taxon>Embryophyta</taxon>
        <taxon>Tracheophyta</taxon>
        <taxon>Spermatophyta</taxon>
        <taxon>Magnoliopsida</taxon>
        <taxon>eudicotyledons</taxon>
        <taxon>Gunneridae</taxon>
        <taxon>Pentapetalae</taxon>
        <taxon>asterids</taxon>
        <taxon>lamiids</taxon>
        <taxon>Lamiales</taxon>
        <taxon>Plantaginaceae</taxon>
        <taxon>Cheloneae</taxon>
        <taxon>Penstemon</taxon>
    </lineage>
</organism>
<proteinExistence type="predicted"/>
<name>A0ABD3S0L2_9LAMI</name>
<feature type="region of interest" description="Disordered" evidence="1">
    <location>
        <begin position="1"/>
        <end position="64"/>
    </location>
</feature>
<accession>A0ABD3S0L2</accession>
<reference evidence="2 3" key="1">
    <citation type="submission" date="2024-12" db="EMBL/GenBank/DDBJ databases">
        <title>The unique morphological basis and parallel evolutionary history of personate flowers in Penstemon.</title>
        <authorList>
            <person name="Depatie T.H."/>
            <person name="Wessinger C.A."/>
        </authorList>
    </citation>
    <scope>NUCLEOTIDE SEQUENCE [LARGE SCALE GENOMIC DNA]</scope>
    <source>
        <strain evidence="2">WTNN_2</strain>
        <tissue evidence="2">Leaf</tissue>
    </source>
</reference>
<dbReference type="AlphaFoldDB" id="A0ABD3S0L2"/>
<dbReference type="PANTHER" id="PTHR33130:SF40">
    <property type="entry name" value="CHROMOGRANIN (DUF1639)"/>
    <property type="match status" value="1"/>
</dbReference>
<evidence type="ECO:0000313" key="3">
    <source>
        <dbReference type="Proteomes" id="UP001634393"/>
    </source>
</evidence>
<dbReference type="EMBL" id="JBJXBP010000007">
    <property type="protein sequence ID" value="KAL3817996.1"/>
    <property type="molecule type" value="Genomic_DNA"/>
</dbReference>
<keyword evidence="3" id="KW-1185">Reference proteome</keyword>
<gene>
    <name evidence="2" type="ORF">ACJIZ3_003901</name>
</gene>
<dbReference type="Pfam" id="PF07797">
    <property type="entry name" value="DUF1639"/>
    <property type="match status" value="1"/>
</dbReference>
<evidence type="ECO:0000313" key="2">
    <source>
        <dbReference type="EMBL" id="KAL3817996.1"/>
    </source>
</evidence>